<organism evidence="1 2">
    <name type="scientific">Nicotiana tabacum</name>
    <name type="common">Common tobacco</name>
    <dbReference type="NCBI Taxonomy" id="4097"/>
    <lineage>
        <taxon>Eukaryota</taxon>
        <taxon>Viridiplantae</taxon>
        <taxon>Streptophyta</taxon>
        <taxon>Embryophyta</taxon>
        <taxon>Tracheophyta</taxon>
        <taxon>Spermatophyta</taxon>
        <taxon>Magnoliopsida</taxon>
        <taxon>eudicotyledons</taxon>
        <taxon>Gunneridae</taxon>
        <taxon>Pentapetalae</taxon>
        <taxon>asterids</taxon>
        <taxon>lamiids</taxon>
        <taxon>Solanales</taxon>
        <taxon>Solanaceae</taxon>
        <taxon>Nicotianoideae</taxon>
        <taxon>Nicotianeae</taxon>
        <taxon>Nicotiana</taxon>
    </lineage>
</organism>
<name>A0AC58SIB3_TOBAC</name>
<dbReference type="Proteomes" id="UP000790787">
    <property type="component" value="Chromosome 13"/>
</dbReference>
<gene>
    <name evidence="2" type="primary">LOC142167958</name>
</gene>
<reference evidence="2" key="2">
    <citation type="submission" date="2025-08" db="UniProtKB">
        <authorList>
            <consortium name="RefSeq"/>
        </authorList>
    </citation>
    <scope>IDENTIFICATION</scope>
    <source>
        <tissue evidence="2">Leaf</tissue>
    </source>
</reference>
<protein>
    <submittedName>
        <fullName evidence="2">Uncharacterized protein LOC142167958</fullName>
    </submittedName>
</protein>
<accession>A0AC58SIB3</accession>
<evidence type="ECO:0000313" key="1">
    <source>
        <dbReference type="Proteomes" id="UP000790787"/>
    </source>
</evidence>
<keyword evidence="1" id="KW-1185">Reference proteome</keyword>
<reference evidence="1" key="1">
    <citation type="journal article" date="2014" name="Nat. Commun.">
        <title>The tobacco genome sequence and its comparison with those of tomato and potato.</title>
        <authorList>
            <person name="Sierro N."/>
            <person name="Battey J.N."/>
            <person name="Ouadi S."/>
            <person name="Bakaher N."/>
            <person name="Bovet L."/>
            <person name="Willig A."/>
            <person name="Goepfert S."/>
            <person name="Peitsch M.C."/>
            <person name="Ivanov N.V."/>
        </authorList>
    </citation>
    <scope>NUCLEOTIDE SEQUENCE [LARGE SCALE GENOMIC DNA]</scope>
</reference>
<dbReference type="RefSeq" id="XP_075084699.1">
    <property type="nucleotide sequence ID" value="XM_075228598.1"/>
</dbReference>
<evidence type="ECO:0000313" key="2">
    <source>
        <dbReference type="RefSeq" id="XP_075084699.1"/>
    </source>
</evidence>
<proteinExistence type="predicted"/>
<sequence length="131" mass="14429">MGYKHSENDYSLFSKKISSSTIFVAVYVDDVIITGTDSVEISNLKAFLDKHLSSPLDPTLKLKSNEGTLLQDPTYAQTSRYLKKDLTLGIFFSNGTDCSISAYCDSDWAACPDSRRSVTGYIVLVGDSHIN</sequence>